<dbReference type="InterPro" id="IPR039859">
    <property type="entry name" value="PFA4/ZDH16/20/ERF2-like"/>
</dbReference>
<keyword evidence="5 7" id="KW-0472">Membrane</keyword>
<feature type="transmembrane region" description="Helical" evidence="7">
    <location>
        <begin position="12"/>
        <end position="32"/>
    </location>
</feature>
<comment type="subcellular location">
    <subcellularLocation>
        <location evidence="1">Membrane</location>
        <topology evidence="1">Multi-pass membrane protein</topology>
    </subcellularLocation>
</comment>
<keyword evidence="6 7" id="KW-0012">Acyltransferase</keyword>
<evidence type="ECO:0000259" key="8">
    <source>
        <dbReference type="Pfam" id="PF01529"/>
    </source>
</evidence>
<protein>
    <recommendedName>
        <fullName evidence="7">Palmitoyltransferase</fullName>
        <ecNumber evidence="7">2.3.1.225</ecNumber>
    </recommendedName>
</protein>
<comment type="domain">
    <text evidence="7">The DHHC domain is required for palmitoyltransferase activity.</text>
</comment>
<dbReference type="GO" id="GO:0016020">
    <property type="term" value="C:membrane"/>
    <property type="evidence" value="ECO:0007669"/>
    <property type="project" value="UniProtKB-SubCell"/>
</dbReference>
<keyword evidence="3 7" id="KW-0812">Transmembrane</keyword>
<keyword evidence="2 7" id="KW-0808">Transferase</keyword>
<dbReference type="PROSITE" id="PS50216">
    <property type="entry name" value="DHHC"/>
    <property type="match status" value="1"/>
</dbReference>
<evidence type="ECO:0000256" key="5">
    <source>
        <dbReference type="ARBA" id="ARBA00023136"/>
    </source>
</evidence>
<evidence type="ECO:0000256" key="6">
    <source>
        <dbReference type="ARBA" id="ARBA00023315"/>
    </source>
</evidence>
<evidence type="ECO:0000256" key="2">
    <source>
        <dbReference type="ARBA" id="ARBA00022679"/>
    </source>
</evidence>
<evidence type="ECO:0000256" key="1">
    <source>
        <dbReference type="ARBA" id="ARBA00004141"/>
    </source>
</evidence>
<comment type="catalytic activity">
    <reaction evidence="7">
        <text>L-cysteinyl-[protein] + hexadecanoyl-CoA = S-hexadecanoyl-L-cysteinyl-[protein] + CoA</text>
        <dbReference type="Rhea" id="RHEA:36683"/>
        <dbReference type="Rhea" id="RHEA-COMP:10131"/>
        <dbReference type="Rhea" id="RHEA-COMP:11032"/>
        <dbReference type="ChEBI" id="CHEBI:29950"/>
        <dbReference type="ChEBI" id="CHEBI:57287"/>
        <dbReference type="ChEBI" id="CHEBI:57379"/>
        <dbReference type="ChEBI" id="CHEBI:74151"/>
        <dbReference type="EC" id="2.3.1.225"/>
    </reaction>
</comment>
<evidence type="ECO:0000256" key="4">
    <source>
        <dbReference type="ARBA" id="ARBA00022989"/>
    </source>
</evidence>
<accession>A0A7R8CKG4</accession>
<dbReference type="Pfam" id="PF01529">
    <property type="entry name" value="DHHC"/>
    <property type="match status" value="1"/>
</dbReference>
<feature type="transmembrane region" description="Helical" evidence="7">
    <location>
        <begin position="38"/>
        <end position="59"/>
    </location>
</feature>
<reference evidence="9" key="1">
    <citation type="submission" date="2021-02" db="EMBL/GenBank/DDBJ databases">
        <authorList>
            <person name="Bekaert M."/>
        </authorList>
    </citation>
    <scope>NUCLEOTIDE SEQUENCE</scope>
    <source>
        <strain evidence="9">IoA-00</strain>
    </source>
</reference>
<dbReference type="PANTHER" id="PTHR12246">
    <property type="entry name" value="PALMITOYLTRANSFERASE ZDHHC16"/>
    <property type="match status" value="1"/>
</dbReference>
<feature type="domain" description="Palmitoyltransferase DHHC" evidence="8">
    <location>
        <begin position="83"/>
        <end position="217"/>
    </location>
</feature>
<comment type="similarity">
    <text evidence="7">Belongs to the DHHC palmitoyltransferase family.</text>
</comment>
<gene>
    <name evidence="9" type="ORF">LSAA_3622</name>
</gene>
<dbReference type="InterPro" id="IPR001594">
    <property type="entry name" value="Palmitoyltrfase_DHHC"/>
</dbReference>
<evidence type="ECO:0000313" key="10">
    <source>
        <dbReference type="Proteomes" id="UP000675881"/>
    </source>
</evidence>
<name>A0A7R8CKG4_LEPSM</name>
<proteinExistence type="inferred from homology"/>
<keyword evidence="10" id="KW-1185">Reference proteome</keyword>
<dbReference type="OrthoDB" id="331948at2759"/>
<keyword evidence="4 7" id="KW-1133">Transmembrane helix</keyword>
<dbReference type="EC" id="2.3.1.225" evidence="7"/>
<dbReference type="EMBL" id="HG994591">
    <property type="protein sequence ID" value="CAF2815762.1"/>
    <property type="molecule type" value="Genomic_DNA"/>
</dbReference>
<dbReference type="GO" id="GO:0019706">
    <property type="term" value="F:protein-cysteine S-palmitoyltransferase activity"/>
    <property type="evidence" value="ECO:0007669"/>
    <property type="project" value="UniProtKB-EC"/>
</dbReference>
<sequence>MHVTRLIHWGPLMTLLIITWVSFATLYSSFVLSSSQSIFQVGIVLFYMTCAALTIYHFISAIYLGPGYLCEGWKPKDEQDSQFLQYCSLCRGYKAPRAHHCRKCQRCVLKMDHHCPWINNCVGHINHGHFISFLFFAIIGSASASYILSFFLYYSINRTWYDYYDIVTEPILSLSIWSLLFLMLALGLSIGVVLAVGALFIIQLRAIIRNQTGIEDWIIEKALYRLKDKSEMFIHPYFLGYWNNFKEVISFSCKPASNGIDWPIRAGSGNYDLTSEQLHQKAEKTTKNARVALHPPLTGEPRIVSNKGDVVKVSRWKKYWLYGDKIMLNSERRVRGWFPRKCAVEMSESFKSITGDNWTKKII</sequence>
<feature type="transmembrane region" description="Helical" evidence="7">
    <location>
        <begin position="133"/>
        <end position="156"/>
    </location>
</feature>
<dbReference type="AlphaFoldDB" id="A0A7R8CKG4"/>
<organism evidence="9 10">
    <name type="scientific">Lepeophtheirus salmonis</name>
    <name type="common">Salmon louse</name>
    <name type="synonym">Caligus salmonis</name>
    <dbReference type="NCBI Taxonomy" id="72036"/>
    <lineage>
        <taxon>Eukaryota</taxon>
        <taxon>Metazoa</taxon>
        <taxon>Ecdysozoa</taxon>
        <taxon>Arthropoda</taxon>
        <taxon>Crustacea</taxon>
        <taxon>Multicrustacea</taxon>
        <taxon>Hexanauplia</taxon>
        <taxon>Copepoda</taxon>
        <taxon>Siphonostomatoida</taxon>
        <taxon>Caligidae</taxon>
        <taxon>Lepeophtheirus</taxon>
    </lineage>
</organism>
<dbReference type="Proteomes" id="UP000675881">
    <property type="component" value="Chromosome 12"/>
</dbReference>
<evidence type="ECO:0000256" key="7">
    <source>
        <dbReference type="RuleBase" id="RU079119"/>
    </source>
</evidence>
<evidence type="ECO:0000313" key="9">
    <source>
        <dbReference type="EMBL" id="CAF2815762.1"/>
    </source>
</evidence>
<feature type="transmembrane region" description="Helical" evidence="7">
    <location>
        <begin position="176"/>
        <end position="202"/>
    </location>
</feature>
<evidence type="ECO:0000256" key="3">
    <source>
        <dbReference type="ARBA" id="ARBA00022692"/>
    </source>
</evidence>